<dbReference type="PANTHER" id="PTHR36034:SF2">
    <property type="entry name" value="EXPRESSED PROTEIN"/>
    <property type="match status" value="1"/>
</dbReference>
<proteinExistence type="predicted"/>
<evidence type="ECO:0000313" key="2">
    <source>
        <dbReference type="EMBL" id="CAF2057496.1"/>
    </source>
</evidence>
<feature type="compositionally biased region" description="Polar residues" evidence="1">
    <location>
        <begin position="1"/>
        <end position="15"/>
    </location>
</feature>
<dbReference type="EMBL" id="HG994370">
    <property type="protein sequence ID" value="CAF2057496.1"/>
    <property type="molecule type" value="Genomic_DNA"/>
</dbReference>
<reference evidence="2" key="1">
    <citation type="submission" date="2021-01" db="EMBL/GenBank/DDBJ databases">
        <authorList>
            <consortium name="Genoscope - CEA"/>
            <person name="William W."/>
        </authorList>
    </citation>
    <scope>NUCLEOTIDE SEQUENCE</scope>
</reference>
<sequence length="175" mass="19153">MTRISSSPCISSTAHKPSLSSGSGSQLFSFSHFRSYSMSALPAPNTAPVTGPIKTQSSKPSFDHEDWDNYSGQNITKCLLISFFAAYCNTDDLLCIQNVAPTHTPNIIININAIKIVFEDKAGKSASPSSVTLHVLKLETSTVCRINSQFSFQKSINNVNVNERWQEADEAFITD</sequence>
<dbReference type="PANTHER" id="PTHR36034">
    <property type="entry name" value="EXPRESSED PROTEIN"/>
    <property type="match status" value="1"/>
</dbReference>
<name>A0A816Q8Q9_BRANA</name>
<feature type="region of interest" description="Disordered" evidence="1">
    <location>
        <begin position="1"/>
        <end position="23"/>
    </location>
</feature>
<dbReference type="Proteomes" id="UP001295469">
    <property type="component" value="Chromosome C06"/>
</dbReference>
<organism evidence="2">
    <name type="scientific">Brassica napus</name>
    <name type="common">Rape</name>
    <dbReference type="NCBI Taxonomy" id="3708"/>
    <lineage>
        <taxon>Eukaryota</taxon>
        <taxon>Viridiplantae</taxon>
        <taxon>Streptophyta</taxon>
        <taxon>Embryophyta</taxon>
        <taxon>Tracheophyta</taxon>
        <taxon>Spermatophyta</taxon>
        <taxon>Magnoliopsida</taxon>
        <taxon>eudicotyledons</taxon>
        <taxon>Gunneridae</taxon>
        <taxon>Pentapetalae</taxon>
        <taxon>rosids</taxon>
        <taxon>malvids</taxon>
        <taxon>Brassicales</taxon>
        <taxon>Brassicaceae</taxon>
        <taxon>Brassiceae</taxon>
        <taxon>Brassica</taxon>
    </lineage>
</organism>
<dbReference type="AlphaFoldDB" id="A0A816Q8Q9"/>
<evidence type="ECO:0000256" key="1">
    <source>
        <dbReference type="SAM" id="MobiDB-lite"/>
    </source>
</evidence>
<gene>
    <name evidence="2" type="ORF">DARMORV10_C06P17170.1</name>
</gene>
<protein>
    <submittedName>
        <fullName evidence="2">(rape) hypothetical protein</fullName>
    </submittedName>
</protein>
<accession>A0A816Q8Q9</accession>